<feature type="chain" id="PRO_5022146579" description="DUF885 domain-containing protein" evidence="1">
    <location>
        <begin position="21"/>
        <end position="645"/>
    </location>
</feature>
<dbReference type="InterPro" id="IPR010281">
    <property type="entry name" value="DUF885"/>
</dbReference>
<dbReference type="RefSeq" id="WP_145186212.1">
    <property type="nucleotide sequence ID" value="NZ_CP036290.1"/>
</dbReference>
<evidence type="ECO:0000313" key="3">
    <source>
        <dbReference type="Proteomes" id="UP000319342"/>
    </source>
</evidence>
<dbReference type="PROSITE" id="PS51257">
    <property type="entry name" value="PROKAR_LIPOPROTEIN"/>
    <property type="match status" value="1"/>
</dbReference>
<feature type="signal peptide" evidence="1">
    <location>
        <begin position="1"/>
        <end position="20"/>
    </location>
</feature>
<organism evidence="2 3">
    <name type="scientific">Rohdeia mirabilis</name>
    <dbReference type="NCBI Taxonomy" id="2528008"/>
    <lineage>
        <taxon>Bacteria</taxon>
        <taxon>Pseudomonadati</taxon>
        <taxon>Planctomycetota</taxon>
        <taxon>Planctomycetia</taxon>
        <taxon>Planctomycetia incertae sedis</taxon>
        <taxon>Rohdeia</taxon>
    </lineage>
</organism>
<accession>A0A518CZ58</accession>
<gene>
    <name evidence="2" type="ORF">Pla163_16290</name>
</gene>
<keyword evidence="3" id="KW-1185">Reference proteome</keyword>
<name>A0A518CZ58_9BACT</name>
<keyword evidence="1" id="KW-0732">Signal</keyword>
<evidence type="ECO:0000313" key="2">
    <source>
        <dbReference type="EMBL" id="QDU84518.1"/>
    </source>
</evidence>
<sequence length="645" mass="70136" precursor="true">MTFRSTPFLVVLLASSCASIAPPPPSDVGLWPDAKGYIESGALGAVTEAHWNGYLASHPEFASSLGDPRFNGDVSDISPIGRKNRRDSLWFIERRVVDISDGSLDEDDRLTRDLLLRTVRTESDMLQRGYDEWDPGRLIDLLVSTATLPYVQPVETQRERDQLLARWNLIPDSIRKSREALERAAGRGSIAPVVALETIVSMCDAMLEADPMDHPLVIPALGGGRWVDLPAEKPLATLATEIYGDASAQLELRRVNRHLQRGEIRALGTRVLIPASNDPLDAEARGLFLEQVLRIVEDEVQPAIARLRATLVDELLPEARGPQRIGLVHLRDGRELYWTLLARELGEGVASPEDYARCVDDVGRLERDVVVLARDVVGVEDLRRLRTTLAADADASPRDGDAVIAAIEARAREARGVLPRAFGSIPATGFRVESLWPAAGGGGAAFTTIAGGERTPTRVFVDTARLGNRSIHEVRALSIVELLPGRHLWTTGAIENPALPRFRRHLATEASGRGFGLYSLAIGSSTGLLTTPGDQLGAALVRLEAAALAAMDFAIHHDGWGRKQALEFLRAHVPVSDDELEESLDRVIARPAVALSTWITARKLESLYDGARSAAGVAFDPAEFHRHLLAAGPVPAGYLVRALAR</sequence>
<dbReference type="EMBL" id="CP036290">
    <property type="protein sequence ID" value="QDU84518.1"/>
    <property type="molecule type" value="Genomic_DNA"/>
</dbReference>
<reference evidence="2 3" key="1">
    <citation type="submission" date="2019-02" db="EMBL/GenBank/DDBJ databases">
        <title>Deep-cultivation of Planctomycetes and their phenomic and genomic characterization uncovers novel biology.</title>
        <authorList>
            <person name="Wiegand S."/>
            <person name="Jogler M."/>
            <person name="Boedeker C."/>
            <person name="Pinto D."/>
            <person name="Vollmers J."/>
            <person name="Rivas-Marin E."/>
            <person name="Kohn T."/>
            <person name="Peeters S.H."/>
            <person name="Heuer A."/>
            <person name="Rast P."/>
            <person name="Oberbeckmann S."/>
            <person name="Bunk B."/>
            <person name="Jeske O."/>
            <person name="Meyerdierks A."/>
            <person name="Storesund J.E."/>
            <person name="Kallscheuer N."/>
            <person name="Luecker S."/>
            <person name="Lage O.M."/>
            <person name="Pohl T."/>
            <person name="Merkel B.J."/>
            <person name="Hornburger P."/>
            <person name="Mueller R.-W."/>
            <person name="Bruemmer F."/>
            <person name="Labrenz M."/>
            <person name="Spormann A.M."/>
            <person name="Op den Camp H."/>
            <person name="Overmann J."/>
            <person name="Amann R."/>
            <person name="Jetten M.S.M."/>
            <person name="Mascher T."/>
            <person name="Medema M.H."/>
            <person name="Devos D.P."/>
            <person name="Kaster A.-K."/>
            <person name="Ovreas L."/>
            <person name="Rohde M."/>
            <person name="Galperin M.Y."/>
            <person name="Jogler C."/>
        </authorList>
    </citation>
    <scope>NUCLEOTIDE SEQUENCE [LARGE SCALE GENOMIC DNA]</scope>
    <source>
        <strain evidence="2 3">Pla163</strain>
    </source>
</reference>
<dbReference type="Proteomes" id="UP000319342">
    <property type="component" value="Chromosome"/>
</dbReference>
<dbReference type="PANTHER" id="PTHR33361">
    <property type="entry name" value="GLR0591 PROTEIN"/>
    <property type="match status" value="1"/>
</dbReference>
<dbReference type="Pfam" id="PF05960">
    <property type="entry name" value="DUF885"/>
    <property type="match status" value="1"/>
</dbReference>
<dbReference type="PANTHER" id="PTHR33361:SF2">
    <property type="entry name" value="DUF885 DOMAIN-CONTAINING PROTEIN"/>
    <property type="match status" value="1"/>
</dbReference>
<protein>
    <recommendedName>
        <fullName evidence="4">DUF885 domain-containing protein</fullName>
    </recommendedName>
</protein>
<proteinExistence type="predicted"/>
<dbReference type="AlphaFoldDB" id="A0A518CZ58"/>
<evidence type="ECO:0000256" key="1">
    <source>
        <dbReference type="SAM" id="SignalP"/>
    </source>
</evidence>
<dbReference type="OrthoDB" id="9760040at2"/>
<evidence type="ECO:0008006" key="4">
    <source>
        <dbReference type="Google" id="ProtNLM"/>
    </source>
</evidence>